<dbReference type="GO" id="GO:0006913">
    <property type="term" value="P:nucleocytoplasmic transport"/>
    <property type="evidence" value="ECO:0007669"/>
    <property type="project" value="TreeGrafter"/>
</dbReference>
<name>A0A0G4HDG2_9ALVE</name>
<keyword evidence="3" id="KW-0677">Repeat</keyword>
<reference evidence="5" key="1">
    <citation type="submission" date="2014-11" db="EMBL/GenBank/DDBJ databases">
        <authorList>
            <person name="Otto D Thomas"/>
            <person name="Naeem Raeece"/>
        </authorList>
    </citation>
    <scope>NUCLEOTIDE SEQUENCE</scope>
</reference>
<gene>
    <name evidence="5" type="ORF">Cvel_26480</name>
</gene>
<dbReference type="GO" id="GO:0048471">
    <property type="term" value="C:perinuclear region of cytoplasm"/>
    <property type="evidence" value="ECO:0007669"/>
    <property type="project" value="TreeGrafter"/>
</dbReference>
<feature type="region of interest" description="Disordered" evidence="4">
    <location>
        <begin position="1"/>
        <end position="24"/>
    </location>
</feature>
<dbReference type="PANTHER" id="PTHR24113:SF12">
    <property type="entry name" value="RAN GTPASE-ACTIVATING PROTEIN 1"/>
    <property type="match status" value="1"/>
</dbReference>
<dbReference type="EMBL" id="CDMZ01002370">
    <property type="protein sequence ID" value="CEM42059.1"/>
    <property type="molecule type" value="Genomic_DNA"/>
</dbReference>
<dbReference type="GO" id="GO:0005634">
    <property type="term" value="C:nucleus"/>
    <property type="evidence" value="ECO:0007669"/>
    <property type="project" value="TreeGrafter"/>
</dbReference>
<dbReference type="GO" id="GO:0005096">
    <property type="term" value="F:GTPase activator activity"/>
    <property type="evidence" value="ECO:0007669"/>
    <property type="project" value="UniProtKB-KW"/>
</dbReference>
<dbReference type="GO" id="GO:0031267">
    <property type="term" value="F:small GTPase binding"/>
    <property type="evidence" value="ECO:0007669"/>
    <property type="project" value="TreeGrafter"/>
</dbReference>
<dbReference type="SUPFAM" id="SSF52047">
    <property type="entry name" value="RNI-like"/>
    <property type="match status" value="2"/>
</dbReference>
<proteinExistence type="predicted"/>
<dbReference type="Pfam" id="PF13516">
    <property type="entry name" value="LRR_6"/>
    <property type="match status" value="1"/>
</dbReference>
<sequence length="781" mass="84163">MDNSPVEAAGKKEEKPGSIGSFDPTDWDSVLCMLLKNETSEPSTQALSEMASGRQGYGAACTCLYAIKQGKVSGVPFWNLDLSECTLSPRRIFVLLNVLPLSTEELKLGSSAVQGQALPLLRDFLEKVGTQQEGEGGGALRIKHPRFTERSVGRLEAPVVFSVLPSFLETLDLEGNVLGFAAMKALAQATRAGRLSCVRTLNLKSTRMNDVKMEILSLAFAEAKPLKIERLLLCRSEFLFGETFSSLLRSDTVPFLQELQLNHCCLSSAAWRALAERLKAGELPSLESLGLEWPLGWGWPPYELKSRLEQEAVVSFAGALVRSAVPRLKILNLTGVCAEQHAGNALVSALRSDEAPPLETVAIEVRDASEETARVLGGGEGLEFIRSLETDLEGQPGLEFLRGVMSGTAPKKPSWEELTLLVCTMDDGGGIDTEIWTALSDALDMGRLSSLHTLSFINAEHPEEFKLPVSQISDAEGGAGSQFCEVFRGVSLPVLSKVSLDCAGLTDRDLVWLGEGIRAGKYPQLAELSLCNNNFGRAGMEGVFGGVREAEGGLPCLYELGLECSFAGEGAASLAGALRSGKMPGLRQLRLRYTEWDDEGMRMLGEAVREGHMTRLEAMFLGGNTFGREGMDAFFGAVSASEKGFPSLQQLDLSGPSESDLGGGADAAGEGIAALSQSLRLEKMPCISDLGLSNCGLTNEGMRLLGEVFGEKDTQSLTELDLSHNPFDEEGLTSFLQALQPQSLPNLKRLPWTEASVPTWKKELIMNAKRAGKLRSLKSSS</sequence>
<dbReference type="SMART" id="SM00368">
    <property type="entry name" value="LRR_RI"/>
    <property type="match status" value="9"/>
</dbReference>
<dbReference type="GO" id="GO:0005829">
    <property type="term" value="C:cytosol"/>
    <property type="evidence" value="ECO:0007669"/>
    <property type="project" value="TreeGrafter"/>
</dbReference>
<accession>A0A0G4HDG2</accession>
<dbReference type="AlphaFoldDB" id="A0A0G4HDG2"/>
<dbReference type="VEuPathDB" id="CryptoDB:Cvel_26480"/>
<dbReference type="PANTHER" id="PTHR24113">
    <property type="entry name" value="RAN GTPASE-ACTIVATING PROTEIN 1"/>
    <property type="match status" value="1"/>
</dbReference>
<dbReference type="InterPro" id="IPR032675">
    <property type="entry name" value="LRR_dom_sf"/>
</dbReference>
<dbReference type="Gene3D" id="3.80.10.10">
    <property type="entry name" value="Ribonuclease Inhibitor"/>
    <property type="match status" value="3"/>
</dbReference>
<evidence type="ECO:0000256" key="4">
    <source>
        <dbReference type="SAM" id="MobiDB-lite"/>
    </source>
</evidence>
<organism evidence="5">
    <name type="scientific">Chromera velia CCMP2878</name>
    <dbReference type="NCBI Taxonomy" id="1169474"/>
    <lineage>
        <taxon>Eukaryota</taxon>
        <taxon>Sar</taxon>
        <taxon>Alveolata</taxon>
        <taxon>Colpodellida</taxon>
        <taxon>Chromeraceae</taxon>
        <taxon>Chromera</taxon>
    </lineage>
</organism>
<evidence type="ECO:0000313" key="5">
    <source>
        <dbReference type="EMBL" id="CEM42059.1"/>
    </source>
</evidence>
<evidence type="ECO:0000256" key="1">
    <source>
        <dbReference type="ARBA" id="ARBA00022468"/>
    </source>
</evidence>
<protein>
    <submittedName>
        <fullName evidence="5">Uncharacterized protein</fullName>
    </submittedName>
</protein>
<dbReference type="InterPro" id="IPR001611">
    <property type="entry name" value="Leu-rich_rpt"/>
</dbReference>
<dbReference type="PhylomeDB" id="A0A0G4HDG2"/>
<dbReference type="InterPro" id="IPR027038">
    <property type="entry name" value="RanGap"/>
</dbReference>
<evidence type="ECO:0000256" key="2">
    <source>
        <dbReference type="ARBA" id="ARBA00022614"/>
    </source>
</evidence>
<keyword evidence="2" id="KW-0433">Leucine-rich repeat</keyword>
<evidence type="ECO:0000256" key="3">
    <source>
        <dbReference type="ARBA" id="ARBA00022737"/>
    </source>
</evidence>
<keyword evidence="1" id="KW-0343">GTPase activation</keyword>